<comment type="caution">
    <text evidence="2">The sequence shown here is derived from an EMBL/GenBank/DDBJ whole genome shotgun (WGS) entry which is preliminary data.</text>
</comment>
<feature type="region of interest" description="Disordered" evidence="1">
    <location>
        <begin position="1"/>
        <end position="26"/>
    </location>
</feature>
<organism evidence="2 3">
    <name type="scientific">Slackia exigua (strain ATCC 700122 / DSM 15923 / CIP 105133 / JCM 11022 / KCTC 5966 / S-7)</name>
    <dbReference type="NCBI Taxonomy" id="649764"/>
    <lineage>
        <taxon>Bacteria</taxon>
        <taxon>Bacillati</taxon>
        <taxon>Actinomycetota</taxon>
        <taxon>Coriobacteriia</taxon>
        <taxon>Eggerthellales</taxon>
        <taxon>Eggerthellaceae</taxon>
        <taxon>Slackia</taxon>
    </lineage>
</organism>
<protein>
    <submittedName>
        <fullName evidence="2">Uncharacterized protein</fullName>
    </submittedName>
</protein>
<dbReference type="EMBL" id="ACUX02000006">
    <property type="protein sequence ID" value="EEZ61377.1"/>
    <property type="molecule type" value="Genomic_DNA"/>
</dbReference>
<evidence type="ECO:0000313" key="3">
    <source>
        <dbReference type="Proteomes" id="UP000006001"/>
    </source>
</evidence>
<name>D0WFW4_SLAES</name>
<evidence type="ECO:0000313" key="2">
    <source>
        <dbReference type="EMBL" id="EEZ61377.1"/>
    </source>
</evidence>
<proteinExistence type="predicted"/>
<dbReference type="AlphaFoldDB" id="D0WFW4"/>
<dbReference type="HOGENOM" id="CLU_2920325_0_0_11"/>
<sequence length="61" mass="7392">MRSARHEIRARRSSARSVREKDHPTIHRHGIRARRSSMRFKPDAEHASYQVKSCRNHWMRN</sequence>
<keyword evidence="3" id="KW-1185">Reference proteome</keyword>
<dbReference type="STRING" id="649764.HMPREF0762_00714"/>
<accession>D0WFW4</accession>
<dbReference type="Proteomes" id="UP000006001">
    <property type="component" value="Unassembled WGS sequence"/>
</dbReference>
<reference evidence="2" key="1">
    <citation type="submission" date="2009-10" db="EMBL/GenBank/DDBJ databases">
        <authorList>
            <person name="Weinstock G."/>
            <person name="Sodergren E."/>
            <person name="Clifton S."/>
            <person name="Fulton L."/>
            <person name="Fulton B."/>
            <person name="Courtney L."/>
            <person name="Fronick C."/>
            <person name="Harrison M."/>
            <person name="Strong C."/>
            <person name="Farmer C."/>
            <person name="Delahaunty K."/>
            <person name="Markovic C."/>
            <person name="Hall O."/>
            <person name="Minx P."/>
            <person name="Tomlinson C."/>
            <person name="Mitreva M."/>
            <person name="Nelson J."/>
            <person name="Hou S."/>
            <person name="Wollam A."/>
            <person name="Pepin K.H."/>
            <person name="Johnson M."/>
            <person name="Bhonagiri V."/>
            <person name="Nash W.E."/>
            <person name="Warren W."/>
            <person name="Chinwalla A."/>
            <person name="Mardis E.R."/>
            <person name="Wilson R.K."/>
        </authorList>
    </citation>
    <scope>NUCLEOTIDE SEQUENCE [LARGE SCALE GENOMIC DNA]</scope>
    <source>
        <strain evidence="2">ATCC 700122</strain>
    </source>
</reference>
<evidence type="ECO:0000256" key="1">
    <source>
        <dbReference type="SAM" id="MobiDB-lite"/>
    </source>
</evidence>
<gene>
    <name evidence="2" type="ORF">HMPREF0762_00714</name>
</gene>